<evidence type="ECO:0000313" key="2">
    <source>
        <dbReference type="Proteomes" id="UP000321479"/>
    </source>
</evidence>
<sequence>MKKFLLPGALVLAGLLFIGMSFFNFGKDALSVKISNASYIMPSVYKVYANPEALNGEYYFFKMLMTNNGNASMQDVKVSYDIPGYIDWTELQTIPVIYPGQHVVIRCYPHFKDDIVKKMTQSQETGEIKIEYNGGKTKKETFTFNMMGRNQFVYTDIPADEVTSYPDMMHNTQLLPCLVTPEDPIVKYYTSQVQDKFMQGEAASVENDPQKAMQGAKDFLVKLYAATVASKMVYSGTEGIPQKMGDISSTVQSARLPREVVTGNTGLCIELSLLYASVLKAAGLHPVIFLIPGHAFPGVLINNYYFAIEATGVGGQGLGGTMTPEQAFEKGSQELATFIDGYQKGDTRNIVIDINDLEAKGVIPMELSDDEFLRKKVDDIAATFGGGGTSHTTVVVNNDRREGNNEHRTNNNSGSGMRSYSGSISFSYPAGWQRSGNYPVPQINTLVSRIVAPDQQAGISAWDIPASSPDQALYILRNQLAALGQYITYQRVNQANGYSMYQGSTSYNGGTFRWEGVFRSGGNGIVGITMGGTNFNGYQGVFNSIITTIR</sequence>
<dbReference type="OrthoDB" id="9757917at2"/>
<dbReference type="KEGG" id="mgin:FRZ54_13280"/>
<dbReference type="EMBL" id="CP042436">
    <property type="protein sequence ID" value="QEC63509.1"/>
    <property type="molecule type" value="Genomic_DNA"/>
</dbReference>
<keyword evidence="2" id="KW-1185">Reference proteome</keyword>
<dbReference type="RefSeq" id="WP_147032084.1">
    <property type="nucleotide sequence ID" value="NZ_CP042436.1"/>
</dbReference>
<evidence type="ECO:0008006" key="3">
    <source>
        <dbReference type="Google" id="ProtNLM"/>
    </source>
</evidence>
<organism evidence="1 2">
    <name type="scientific">Mucilaginibacter ginsenosidivorans</name>
    <dbReference type="NCBI Taxonomy" id="398053"/>
    <lineage>
        <taxon>Bacteria</taxon>
        <taxon>Pseudomonadati</taxon>
        <taxon>Bacteroidota</taxon>
        <taxon>Sphingobacteriia</taxon>
        <taxon>Sphingobacteriales</taxon>
        <taxon>Sphingobacteriaceae</taxon>
        <taxon>Mucilaginibacter</taxon>
    </lineage>
</organism>
<name>A0A5B8UX47_9SPHI</name>
<dbReference type="AlphaFoldDB" id="A0A5B8UX47"/>
<evidence type="ECO:0000313" key="1">
    <source>
        <dbReference type="EMBL" id="QEC63509.1"/>
    </source>
</evidence>
<gene>
    <name evidence="1" type="ORF">FRZ54_13280</name>
</gene>
<dbReference type="Proteomes" id="UP000321479">
    <property type="component" value="Chromosome"/>
</dbReference>
<reference evidence="1 2" key="1">
    <citation type="journal article" date="2017" name="Curr. Microbiol.">
        <title>Mucilaginibacter ginsenosidivorans sp. nov., Isolated from Soil of Ginseng Field.</title>
        <authorList>
            <person name="Kim M.M."/>
            <person name="Siddiqi M.Z."/>
            <person name="Im W.T."/>
        </authorList>
    </citation>
    <scope>NUCLEOTIDE SEQUENCE [LARGE SCALE GENOMIC DNA]</scope>
    <source>
        <strain evidence="1 2">Gsoil 3017</strain>
    </source>
</reference>
<accession>A0A5B8UX47</accession>
<proteinExistence type="predicted"/>
<protein>
    <recommendedName>
        <fullName evidence="3">Transglutaminase domain-containing protein</fullName>
    </recommendedName>
</protein>